<gene>
    <name evidence="3" type="ordered locus">Nmag_0051</name>
    <name evidence="4" type="ORF">C500_00737</name>
</gene>
<reference evidence="3 5" key="2">
    <citation type="journal article" date="2012" name="BMC Genomics">
        <title>A comparative genomics perspective on the genetic content of the alkaliphilic haloarchaeon Natrialba magadii ATCC 43099T.</title>
        <authorList>
            <person name="Siddaramappa S."/>
            <person name="Challacombe J.F."/>
            <person name="Decastro R.E."/>
            <person name="Pfeiffer F."/>
            <person name="Sastre D.E."/>
            <person name="Gimenez M.I."/>
            <person name="Paggi R.A."/>
            <person name="Detter J.C."/>
            <person name="Davenport K.W."/>
            <person name="Goodwin L.A."/>
            <person name="Kyrpides N."/>
            <person name="Tapia R."/>
            <person name="Pitluck S."/>
            <person name="Lucas S."/>
            <person name="Woyke T."/>
            <person name="Maupin-Furlow J.A."/>
        </authorList>
    </citation>
    <scope>NUCLEOTIDE SEQUENCE [LARGE SCALE GENOMIC DNA]</scope>
    <source>
        <strain evidence="3">ATCC 43099</strain>
        <strain evidence="5">ATCC 43099 / DSM 3394 / CCM 3739 / CIP 104546 / IAM 13178 / JCM 8861 / NBRC 102185 / NCIMB 2190 / MS3</strain>
    </source>
</reference>
<feature type="transmembrane region" description="Helical" evidence="2">
    <location>
        <begin position="24"/>
        <end position="48"/>
    </location>
</feature>
<dbReference type="EMBL" id="CP001932">
    <property type="protein sequence ID" value="ADD03650.1"/>
    <property type="molecule type" value="Genomic_DNA"/>
</dbReference>
<protein>
    <recommendedName>
        <fullName evidence="7">DUF11 domain-containing protein</fullName>
    </recommendedName>
</protein>
<keyword evidence="2" id="KW-0812">Transmembrane</keyword>
<evidence type="ECO:0000313" key="5">
    <source>
        <dbReference type="Proteomes" id="UP000001879"/>
    </source>
</evidence>
<keyword evidence="5" id="KW-1185">Reference proteome</keyword>
<evidence type="ECO:0008006" key="7">
    <source>
        <dbReference type="Google" id="ProtNLM"/>
    </source>
</evidence>
<dbReference type="PaxDb" id="547559-Nmag_0051"/>
<reference evidence="5" key="1">
    <citation type="submission" date="2010-02" db="EMBL/GenBank/DDBJ databases">
        <title>Complete sequence of chromosome of Natrialba magadii ATCC 43099.</title>
        <authorList>
            <consortium name="US DOE Joint Genome Institute"/>
            <person name="Lucas S."/>
            <person name="Copeland A."/>
            <person name="Lapidus A."/>
            <person name="Cheng J.-F."/>
            <person name="Bruce D."/>
            <person name="Goodwin L."/>
            <person name="Pitluck S."/>
            <person name="Davenport K."/>
            <person name="Saunders E."/>
            <person name="Detter J.C."/>
            <person name="Han C."/>
            <person name="Tapia R."/>
            <person name="Land M."/>
            <person name="Hauser L."/>
            <person name="Kyrpides N."/>
            <person name="Mikhailova N."/>
            <person name="De Castro R.E."/>
            <person name="Maupin-Furlow J.A."/>
            <person name="Woyke T."/>
        </authorList>
    </citation>
    <scope>NUCLEOTIDE SEQUENCE [LARGE SCALE GENOMIC DNA]</scope>
    <source>
        <strain evidence="5">ATCC 43099 / DSM 3394 / CCM 3739 / CIP 104546 / IAM 13178 / JCM 8861 / NBRC 102185 / NCIMB 2190 / MS3</strain>
    </source>
</reference>
<reference evidence="3" key="4">
    <citation type="submission" date="2016-09" db="EMBL/GenBank/DDBJ databases">
        <authorList>
            <person name="Pfeiffer F."/>
        </authorList>
    </citation>
    <scope>NUCLEOTIDE SEQUENCE</scope>
    <source>
        <strain evidence="3">ATCC 43099</strain>
    </source>
</reference>
<dbReference type="Proteomes" id="UP000001879">
    <property type="component" value="Chromosome"/>
</dbReference>
<keyword evidence="2" id="KW-0472">Membrane</keyword>
<evidence type="ECO:0000256" key="1">
    <source>
        <dbReference type="SAM" id="MobiDB-lite"/>
    </source>
</evidence>
<keyword evidence="2" id="KW-1133">Transmembrane helix</keyword>
<dbReference type="HOGENOM" id="CLU_958522_0_0_2"/>
<sequence>MSLRLISALQTAYSKITEFIEEHGFVAGLLTGILLTFVITPLLTPIFVPIGDAVGVYNSPVIEIEHEVGDPDYREGDEIELLDNLSWESSYVTYQVQFTNKGDATAENIEAEVHLPGCLVKNSELGTSEGVSVRDPILPREEEIKENGDSREYCSQTVNIGELDPGTDATVAFVVDTDVLSEDTRYYGLNTNLPVKTDYMWESQGVYLEDSTIQQSEEYEVKEDIIENAGDNYDEYIYALYYFEDLTWCAYQPRENVHEDAEGFLISEEDNGEPGDPCPILDEHSPAYND</sequence>
<feature type="compositionally biased region" description="Basic and acidic residues" evidence="1">
    <location>
        <begin position="281"/>
        <end position="290"/>
    </location>
</feature>
<evidence type="ECO:0000313" key="6">
    <source>
        <dbReference type="Proteomes" id="UP000011543"/>
    </source>
</evidence>
<dbReference type="AlphaFoldDB" id="D3SVT1"/>
<dbReference type="KEGG" id="nmg:Nmag_0051"/>
<evidence type="ECO:0000256" key="2">
    <source>
        <dbReference type="SAM" id="Phobius"/>
    </source>
</evidence>
<organism evidence="3 5">
    <name type="scientific">Natrialba magadii (strain ATCC 43099 / DSM 3394 / CCM 3739 / CIP 104546 / IAM 13178 / JCM 8861 / NBRC 102185 / NCIMB 2190 / MS3)</name>
    <name type="common">Natronobacterium magadii</name>
    <dbReference type="NCBI Taxonomy" id="547559"/>
    <lineage>
        <taxon>Archaea</taxon>
        <taxon>Methanobacteriati</taxon>
        <taxon>Methanobacteriota</taxon>
        <taxon>Stenosarchaea group</taxon>
        <taxon>Halobacteria</taxon>
        <taxon>Halobacteriales</taxon>
        <taxon>Natrialbaceae</taxon>
        <taxon>Natrialba</taxon>
    </lineage>
</organism>
<dbReference type="RefSeq" id="WP_004267043.1">
    <property type="nucleotide sequence ID" value="NC_013922.1"/>
</dbReference>
<reference evidence="4 6" key="3">
    <citation type="journal article" date="2014" name="PLoS Genet.">
        <title>Phylogenetically driven sequencing of extremely halophilic archaea reveals strategies for static and dynamic osmo-response.</title>
        <authorList>
            <person name="Becker E.A."/>
            <person name="Seitzer P.M."/>
            <person name="Tritt A."/>
            <person name="Larsen D."/>
            <person name="Krusor M."/>
            <person name="Yao A.I."/>
            <person name="Wu D."/>
            <person name="Madern D."/>
            <person name="Eisen J.A."/>
            <person name="Darling A.E."/>
            <person name="Facciotti M.T."/>
        </authorList>
    </citation>
    <scope>NUCLEOTIDE SEQUENCE [LARGE SCALE GENOMIC DNA]</scope>
    <source>
        <strain evidence="6">ATCC 43099 / DSM 3394 / CCM 3739 / CIP 104546 / IAM 13178 / JCM 8861 / NBRC 102185 / NCIMB 2190 / MS3</strain>
        <strain evidence="4">MS-3</strain>
    </source>
</reference>
<accession>D3SVT1</accession>
<feature type="region of interest" description="Disordered" evidence="1">
    <location>
        <begin position="267"/>
        <end position="290"/>
    </location>
</feature>
<dbReference type="eggNOG" id="ENOG502N5AF">
    <property type="taxonomic scope" value="Archaea"/>
</dbReference>
<evidence type="ECO:0000313" key="4">
    <source>
        <dbReference type="EMBL" id="ELY34416.1"/>
    </source>
</evidence>
<dbReference type="Proteomes" id="UP000011543">
    <property type="component" value="Unassembled WGS sequence"/>
</dbReference>
<proteinExistence type="predicted"/>
<evidence type="ECO:0000313" key="3">
    <source>
        <dbReference type="EMBL" id="ADD03650.1"/>
    </source>
</evidence>
<dbReference type="EMBL" id="AOHS01000007">
    <property type="protein sequence ID" value="ELY34416.1"/>
    <property type="molecule type" value="Genomic_DNA"/>
</dbReference>
<dbReference type="GeneID" id="8822869"/>
<name>D3SVT1_NATMM</name>